<accession>A0AA90Z0P0</accession>
<dbReference type="EMBL" id="WVRA01000003">
    <property type="protein sequence ID" value="NOE18514.1"/>
    <property type="molecule type" value="Genomic_DNA"/>
</dbReference>
<evidence type="ECO:0000313" key="1">
    <source>
        <dbReference type="EMBL" id="NOE18514.1"/>
    </source>
</evidence>
<gene>
    <name evidence="1" type="ORF">GS634_10350</name>
</gene>
<evidence type="ECO:0008006" key="3">
    <source>
        <dbReference type="Google" id="ProtNLM"/>
    </source>
</evidence>
<evidence type="ECO:0000313" key="2">
    <source>
        <dbReference type="Proteomes" id="UP000597886"/>
    </source>
</evidence>
<dbReference type="Proteomes" id="UP000597886">
    <property type="component" value="Unassembled WGS sequence"/>
</dbReference>
<reference evidence="1" key="1">
    <citation type="submission" date="2019-12" db="EMBL/GenBank/DDBJ databases">
        <title>Ruegeria JWLKs population differentiation of coral mucus and skeleton niches.</title>
        <authorList>
            <person name="Luo D."/>
        </authorList>
    </citation>
    <scope>NUCLEOTIDE SEQUENCE</scope>
    <source>
        <strain evidence="1">HKCCD6181</strain>
    </source>
</reference>
<name>A0AA90Z0P0_9RHOB</name>
<dbReference type="RefSeq" id="WP_171329934.1">
    <property type="nucleotide sequence ID" value="NZ_WVRA01000003.1"/>
</dbReference>
<protein>
    <recommendedName>
        <fullName evidence="3">Lipoprotein</fullName>
    </recommendedName>
</protein>
<proteinExistence type="predicted"/>
<comment type="caution">
    <text evidence="1">The sequence shown here is derived from an EMBL/GenBank/DDBJ whole genome shotgun (WGS) entry which is preliminary data.</text>
</comment>
<dbReference type="PROSITE" id="PS51257">
    <property type="entry name" value="PROKAR_LIPOPROTEIN"/>
    <property type="match status" value="1"/>
</dbReference>
<sequence length="141" mass="15179">MKKLLLGTLLVASACTTKPLGMSVPTQAGHNLHSAKVAVDSCSQEADEGGNSAVIGGYATNILLWGIIIGPAVTAPFQDELRHQGEIDQVDRCLRARGFERRELTAGESFWVRNAFGDERERRLDHLVGGGTIETYGTAKN</sequence>
<dbReference type="AlphaFoldDB" id="A0AA90Z0P0"/>
<organism evidence="1 2">
    <name type="scientific">Ruegeria atlantica</name>
    <dbReference type="NCBI Taxonomy" id="81569"/>
    <lineage>
        <taxon>Bacteria</taxon>
        <taxon>Pseudomonadati</taxon>
        <taxon>Pseudomonadota</taxon>
        <taxon>Alphaproteobacteria</taxon>
        <taxon>Rhodobacterales</taxon>
        <taxon>Roseobacteraceae</taxon>
        <taxon>Ruegeria</taxon>
    </lineage>
</organism>